<accession>A0A838CTD1</accession>
<keyword evidence="13" id="KW-0234">DNA repair</keyword>
<dbReference type="FunFam" id="3.40.50.300:FF:001389">
    <property type="entry name" value="ATP-dependent DNA helicase RecQ"/>
    <property type="match status" value="1"/>
</dbReference>
<dbReference type="Gene3D" id="1.10.10.10">
    <property type="entry name" value="Winged helix-like DNA-binding domain superfamily/Winged helix DNA-binding domain"/>
    <property type="match status" value="1"/>
</dbReference>
<dbReference type="InterPro" id="IPR001650">
    <property type="entry name" value="Helicase_C-like"/>
</dbReference>
<dbReference type="Pfam" id="PF09382">
    <property type="entry name" value="RQC"/>
    <property type="match status" value="1"/>
</dbReference>
<dbReference type="RefSeq" id="WP_181472823.1">
    <property type="nucleotide sequence ID" value="NZ_JACEFG010000002.1"/>
</dbReference>
<dbReference type="GO" id="GO:0006260">
    <property type="term" value="P:DNA replication"/>
    <property type="evidence" value="ECO:0007669"/>
    <property type="project" value="InterPro"/>
</dbReference>
<dbReference type="InterPro" id="IPR029491">
    <property type="entry name" value="Helicase_HTH"/>
</dbReference>
<dbReference type="PANTHER" id="PTHR13710:SF105">
    <property type="entry name" value="ATP-DEPENDENT DNA HELICASE Q1"/>
    <property type="match status" value="1"/>
</dbReference>
<evidence type="ECO:0000256" key="11">
    <source>
        <dbReference type="ARBA" id="ARBA00023125"/>
    </source>
</evidence>
<dbReference type="Gene3D" id="1.10.150.80">
    <property type="entry name" value="HRDC domain"/>
    <property type="match status" value="1"/>
</dbReference>
<keyword evidence="10" id="KW-0067">ATP-binding</keyword>
<dbReference type="InterPro" id="IPR014001">
    <property type="entry name" value="Helicase_ATP-bd"/>
</dbReference>
<dbReference type="GO" id="GO:0016787">
    <property type="term" value="F:hydrolase activity"/>
    <property type="evidence" value="ECO:0007669"/>
    <property type="project" value="UniProtKB-KW"/>
</dbReference>
<organism evidence="21 22">
    <name type="scientific">Halobacillus locisalis</name>
    <dbReference type="NCBI Taxonomy" id="220753"/>
    <lineage>
        <taxon>Bacteria</taxon>
        <taxon>Bacillati</taxon>
        <taxon>Bacillota</taxon>
        <taxon>Bacilli</taxon>
        <taxon>Bacillales</taxon>
        <taxon>Bacillaceae</taxon>
        <taxon>Halobacillus</taxon>
    </lineage>
</organism>
<reference evidence="21 22" key="1">
    <citation type="journal article" date="2004" name="Extremophiles">
        <title>Halobacillus locisalis sp. nov., a halophilic bacterium isolated from a marine solar saltern of the Yellow Sea in Korea.</title>
        <authorList>
            <person name="Yoon J.H."/>
            <person name="Kang K.H."/>
            <person name="Oh T.K."/>
            <person name="Park Y.H."/>
        </authorList>
    </citation>
    <scope>NUCLEOTIDE SEQUENCE [LARGE SCALE GENOMIC DNA]</scope>
    <source>
        <strain evidence="21 22">KCTC 3788</strain>
    </source>
</reference>
<dbReference type="GO" id="GO:0046872">
    <property type="term" value="F:metal ion binding"/>
    <property type="evidence" value="ECO:0007669"/>
    <property type="project" value="UniProtKB-KW"/>
</dbReference>
<dbReference type="Gene3D" id="3.40.50.300">
    <property type="entry name" value="P-loop containing nucleotide triphosphate hydrolases"/>
    <property type="match status" value="2"/>
</dbReference>
<evidence type="ECO:0000256" key="17">
    <source>
        <dbReference type="SAM" id="MobiDB-lite"/>
    </source>
</evidence>
<dbReference type="GO" id="GO:0005737">
    <property type="term" value="C:cytoplasm"/>
    <property type="evidence" value="ECO:0007669"/>
    <property type="project" value="TreeGrafter"/>
</dbReference>
<dbReference type="PROSITE" id="PS51192">
    <property type="entry name" value="HELICASE_ATP_BIND_1"/>
    <property type="match status" value="1"/>
</dbReference>
<protein>
    <recommendedName>
        <fullName evidence="16">DNA helicase RecQ</fullName>
        <ecNumber evidence="16">5.6.2.4</ecNumber>
    </recommendedName>
</protein>
<name>A0A838CTD1_9BACI</name>
<dbReference type="GO" id="GO:0003677">
    <property type="term" value="F:DNA binding"/>
    <property type="evidence" value="ECO:0007669"/>
    <property type="project" value="UniProtKB-KW"/>
</dbReference>
<dbReference type="Pfam" id="PF00570">
    <property type="entry name" value="HRDC"/>
    <property type="match status" value="1"/>
</dbReference>
<keyword evidence="14" id="KW-0413">Isomerase</keyword>
<evidence type="ECO:0000259" key="20">
    <source>
        <dbReference type="PROSITE" id="PS51194"/>
    </source>
</evidence>
<dbReference type="SMART" id="SM00341">
    <property type="entry name" value="HRDC"/>
    <property type="match status" value="1"/>
</dbReference>
<evidence type="ECO:0000256" key="5">
    <source>
        <dbReference type="ARBA" id="ARBA00022741"/>
    </source>
</evidence>
<evidence type="ECO:0000256" key="4">
    <source>
        <dbReference type="ARBA" id="ARBA00022723"/>
    </source>
</evidence>
<evidence type="ECO:0000259" key="19">
    <source>
        <dbReference type="PROSITE" id="PS51192"/>
    </source>
</evidence>
<dbReference type="InterPro" id="IPR044876">
    <property type="entry name" value="HRDC_dom_sf"/>
</dbReference>
<dbReference type="PANTHER" id="PTHR13710">
    <property type="entry name" value="DNA HELICASE RECQ FAMILY MEMBER"/>
    <property type="match status" value="1"/>
</dbReference>
<feature type="compositionally biased region" description="Polar residues" evidence="17">
    <location>
        <begin position="599"/>
        <end position="614"/>
    </location>
</feature>
<keyword evidence="8 21" id="KW-0347">Helicase</keyword>
<dbReference type="InterPro" id="IPR004589">
    <property type="entry name" value="DNA_helicase_ATP-dep_RecQ"/>
</dbReference>
<dbReference type="InterPro" id="IPR002121">
    <property type="entry name" value="HRDC_dom"/>
</dbReference>
<feature type="domain" description="HRDC" evidence="18">
    <location>
        <begin position="515"/>
        <end position="595"/>
    </location>
</feature>
<dbReference type="Pfam" id="PF00270">
    <property type="entry name" value="DEAD"/>
    <property type="match status" value="1"/>
</dbReference>
<comment type="similarity">
    <text evidence="3">Belongs to the helicase family. RecQ subfamily.</text>
</comment>
<dbReference type="SMART" id="SM00956">
    <property type="entry name" value="RQC"/>
    <property type="match status" value="1"/>
</dbReference>
<dbReference type="GO" id="GO:0006310">
    <property type="term" value="P:DNA recombination"/>
    <property type="evidence" value="ECO:0007669"/>
    <property type="project" value="UniProtKB-UniRule"/>
</dbReference>
<dbReference type="InterPro" id="IPR036390">
    <property type="entry name" value="WH_DNA-bd_sf"/>
</dbReference>
<dbReference type="InterPro" id="IPR027417">
    <property type="entry name" value="P-loop_NTPase"/>
</dbReference>
<dbReference type="SUPFAM" id="SSF46785">
    <property type="entry name" value="Winged helix' DNA-binding domain"/>
    <property type="match status" value="1"/>
</dbReference>
<evidence type="ECO:0000256" key="12">
    <source>
        <dbReference type="ARBA" id="ARBA00023172"/>
    </source>
</evidence>
<dbReference type="InterPro" id="IPR006293">
    <property type="entry name" value="DNA_helicase_ATP-dep_RecQ_bac"/>
</dbReference>
<dbReference type="CDD" id="cd18794">
    <property type="entry name" value="SF2_C_RecQ"/>
    <property type="match status" value="1"/>
</dbReference>
<evidence type="ECO:0000256" key="14">
    <source>
        <dbReference type="ARBA" id="ARBA00023235"/>
    </source>
</evidence>
<evidence type="ECO:0000256" key="1">
    <source>
        <dbReference type="ARBA" id="ARBA00001946"/>
    </source>
</evidence>
<dbReference type="InterPro" id="IPR018982">
    <property type="entry name" value="RQC_domain"/>
</dbReference>
<feature type="domain" description="Helicase ATP-binding" evidence="19">
    <location>
        <begin position="26"/>
        <end position="195"/>
    </location>
</feature>
<comment type="cofactor">
    <cofactor evidence="2">
        <name>Zn(2+)</name>
        <dbReference type="ChEBI" id="CHEBI:29105"/>
    </cofactor>
</comment>
<comment type="cofactor">
    <cofactor evidence="1">
        <name>Mg(2+)</name>
        <dbReference type="ChEBI" id="CHEBI:18420"/>
    </cofactor>
</comment>
<dbReference type="Pfam" id="PF14493">
    <property type="entry name" value="HTH_40"/>
    <property type="match status" value="1"/>
</dbReference>
<keyword evidence="9" id="KW-0862">Zinc</keyword>
<dbReference type="InterPro" id="IPR010997">
    <property type="entry name" value="HRDC-like_sf"/>
</dbReference>
<dbReference type="GO" id="GO:0005524">
    <property type="term" value="F:ATP binding"/>
    <property type="evidence" value="ECO:0007669"/>
    <property type="project" value="UniProtKB-KW"/>
</dbReference>
<keyword evidence="7 21" id="KW-0378">Hydrolase</keyword>
<keyword evidence="12" id="KW-0233">DNA recombination</keyword>
<dbReference type="GO" id="GO:0009378">
    <property type="term" value="F:four-way junction helicase activity"/>
    <property type="evidence" value="ECO:0007669"/>
    <property type="project" value="TreeGrafter"/>
</dbReference>
<dbReference type="Proteomes" id="UP000571017">
    <property type="component" value="Unassembled WGS sequence"/>
</dbReference>
<evidence type="ECO:0000256" key="9">
    <source>
        <dbReference type="ARBA" id="ARBA00022833"/>
    </source>
</evidence>
<dbReference type="InterPro" id="IPR032284">
    <property type="entry name" value="RecQ_Zn-bd"/>
</dbReference>
<keyword evidence="6" id="KW-0227">DNA damage</keyword>
<feature type="domain" description="Helicase C-terminal" evidence="20">
    <location>
        <begin position="218"/>
        <end position="365"/>
    </location>
</feature>
<dbReference type="SMART" id="SM00487">
    <property type="entry name" value="DEXDc"/>
    <property type="match status" value="1"/>
</dbReference>
<evidence type="ECO:0000256" key="16">
    <source>
        <dbReference type="NCBIfam" id="TIGR01389"/>
    </source>
</evidence>
<keyword evidence="11" id="KW-0238">DNA-binding</keyword>
<dbReference type="GO" id="GO:0043138">
    <property type="term" value="F:3'-5' DNA helicase activity"/>
    <property type="evidence" value="ECO:0007669"/>
    <property type="project" value="UniProtKB-EC"/>
</dbReference>
<dbReference type="AlphaFoldDB" id="A0A838CTD1"/>
<evidence type="ECO:0000313" key="22">
    <source>
        <dbReference type="Proteomes" id="UP000571017"/>
    </source>
</evidence>
<dbReference type="GO" id="GO:0009432">
    <property type="term" value="P:SOS response"/>
    <property type="evidence" value="ECO:0007669"/>
    <property type="project" value="UniProtKB-UniRule"/>
</dbReference>
<dbReference type="PROSITE" id="PS51194">
    <property type="entry name" value="HELICASE_CTER"/>
    <property type="match status" value="1"/>
</dbReference>
<keyword evidence="5" id="KW-0547">Nucleotide-binding</keyword>
<dbReference type="PROSITE" id="PS50967">
    <property type="entry name" value="HRDC"/>
    <property type="match status" value="1"/>
</dbReference>
<evidence type="ECO:0000313" key="21">
    <source>
        <dbReference type="EMBL" id="MBA2175158.1"/>
    </source>
</evidence>
<comment type="catalytic activity">
    <reaction evidence="15">
        <text>Couples ATP hydrolysis with the unwinding of duplex DNA by translocating in the 3'-5' direction.</text>
        <dbReference type="EC" id="5.6.2.4"/>
    </reaction>
</comment>
<evidence type="ECO:0000256" key="3">
    <source>
        <dbReference type="ARBA" id="ARBA00005446"/>
    </source>
</evidence>
<dbReference type="CDD" id="cd17920">
    <property type="entry name" value="DEXHc_RecQ"/>
    <property type="match status" value="1"/>
</dbReference>
<sequence>MMEQAQRLLQTYYGFSSFRQGQEQAIQEVLNHNNTLAVMPTGGGKSLCYQIPGLTLPGTAIVISPLISLMKDQVDALNAYGISATYINSSLSTEEQRERIRNMEQGRYQFVYVAPERFDSGHFLGTIQRMQLSLIAFDEAHCISQWGHDFRPSYRSIVPTLYQIPNLPVLMALTATATQEVIRDIKQLIEVSDDSVVNTGFARENLSFRMIKGRDKRDFVQEYLKNRPQESGIIYTATRKDADQLQQFLSKQGFAAGKYHAGMSENERKDMQTKFVQDEVTTIIATNAFGMGIDKSNVRYVIHYSMPMNIESYYQEAGRAGRDGEPGDCVLLFSSQDIQLQRFLIDQSPVEEKKKEEYVKLQAMVNYCHTHMCLQQYILEYFEDPNAHEPCGKCSNCTHAGKEKDMTKEAQMVLSCVKRMGQSFGAGLTAKVLKGSASQKIKQFQFQNLPTYGLMSTYTEKQITRFIHFLTAEGFLTPGEGRYPRLQLTSKALTVLKGERPVVMLVEATTMDVEESYNLEYFEELRQLRKSIAGEAGLPPYVIFSDSTLKAFTIYLPETKSEMLSVKGVGEQKWEKYGEPFLELIRPWAEQVDEKPNQVEKTTSMKPTTQSSTSGEASHLITYKMWTDDEQDIQEIAKARDMSTQTIENHLFKSADEGESIDWSRFFNEEEEQEVLRVFNELEEKRLKPLKESLNLPLSYAQIKATLYKNDLWKT</sequence>
<dbReference type="GO" id="GO:0006281">
    <property type="term" value="P:DNA repair"/>
    <property type="evidence" value="ECO:0007669"/>
    <property type="project" value="UniProtKB-KW"/>
</dbReference>
<evidence type="ECO:0000256" key="13">
    <source>
        <dbReference type="ARBA" id="ARBA00023204"/>
    </source>
</evidence>
<evidence type="ECO:0000256" key="10">
    <source>
        <dbReference type="ARBA" id="ARBA00022840"/>
    </source>
</evidence>
<comment type="caution">
    <text evidence="21">The sequence shown here is derived from an EMBL/GenBank/DDBJ whole genome shotgun (WGS) entry which is preliminary data.</text>
</comment>
<dbReference type="SMART" id="SM00490">
    <property type="entry name" value="HELICc"/>
    <property type="match status" value="1"/>
</dbReference>
<keyword evidence="22" id="KW-1185">Reference proteome</keyword>
<dbReference type="SUPFAM" id="SSF52540">
    <property type="entry name" value="P-loop containing nucleoside triphosphate hydrolases"/>
    <property type="match status" value="1"/>
</dbReference>
<proteinExistence type="inferred from homology"/>
<dbReference type="EC" id="5.6.2.4" evidence="16"/>
<dbReference type="InterPro" id="IPR036388">
    <property type="entry name" value="WH-like_DNA-bd_sf"/>
</dbReference>
<dbReference type="InterPro" id="IPR011545">
    <property type="entry name" value="DEAD/DEAH_box_helicase_dom"/>
</dbReference>
<dbReference type="EMBL" id="JACEFG010000002">
    <property type="protein sequence ID" value="MBA2175158.1"/>
    <property type="molecule type" value="Genomic_DNA"/>
</dbReference>
<evidence type="ECO:0000256" key="15">
    <source>
        <dbReference type="ARBA" id="ARBA00034617"/>
    </source>
</evidence>
<evidence type="ECO:0000259" key="18">
    <source>
        <dbReference type="PROSITE" id="PS50967"/>
    </source>
</evidence>
<evidence type="ECO:0000256" key="6">
    <source>
        <dbReference type="ARBA" id="ARBA00022763"/>
    </source>
</evidence>
<evidence type="ECO:0000256" key="7">
    <source>
        <dbReference type="ARBA" id="ARBA00022801"/>
    </source>
</evidence>
<dbReference type="SUPFAM" id="SSF47819">
    <property type="entry name" value="HRDC-like"/>
    <property type="match status" value="1"/>
</dbReference>
<dbReference type="NCBIfam" id="TIGR01389">
    <property type="entry name" value="recQ"/>
    <property type="match status" value="1"/>
</dbReference>
<dbReference type="NCBIfam" id="TIGR00614">
    <property type="entry name" value="recQ_fam"/>
    <property type="match status" value="1"/>
</dbReference>
<dbReference type="Gene3D" id="1.10.10.1390">
    <property type="entry name" value="ATP-dependent DNA helicase RecQ"/>
    <property type="match status" value="1"/>
</dbReference>
<dbReference type="GO" id="GO:0043590">
    <property type="term" value="C:bacterial nucleoid"/>
    <property type="evidence" value="ECO:0007669"/>
    <property type="project" value="TreeGrafter"/>
</dbReference>
<dbReference type="Pfam" id="PF16124">
    <property type="entry name" value="RecQ_Zn_bind"/>
    <property type="match status" value="1"/>
</dbReference>
<dbReference type="GO" id="GO:0030894">
    <property type="term" value="C:replisome"/>
    <property type="evidence" value="ECO:0007669"/>
    <property type="project" value="TreeGrafter"/>
</dbReference>
<evidence type="ECO:0000256" key="8">
    <source>
        <dbReference type="ARBA" id="ARBA00022806"/>
    </source>
</evidence>
<dbReference type="Pfam" id="PF00271">
    <property type="entry name" value="Helicase_C"/>
    <property type="match status" value="1"/>
</dbReference>
<dbReference type="FunFam" id="1.10.150.80:FF:000002">
    <property type="entry name" value="ATP-dependent DNA helicase RecQ"/>
    <property type="match status" value="1"/>
</dbReference>
<keyword evidence="4" id="KW-0479">Metal-binding</keyword>
<gene>
    <name evidence="21" type="primary">recQ</name>
    <name evidence="21" type="ORF">H0266_09660</name>
</gene>
<feature type="region of interest" description="Disordered" evidence="17">
    <location>
        <begin position="593"/>
        <end position="614"/>
    </location>
</feature>
<evidence type="ECO:0000256" key="2">
    <source>
        <dbReference type="ARBA" id="ARBA00001947"/>
    </source>
</evidence>